<dbReference type="Pfam" id="PF00858">
    <property type="entry name" value="ASC"/>
    <property type="match status" value="1"/>
</dbReference>
<comment type="caution">
    <text evidence="13">The sequence shown here is derived from an EMBL/GenBank/DDBJ whole genome shotgun (WGS) entry which is preliminary data.</text>
</comment>
<keyword evidence="3 11" id="KW-0894">Sodium channel</keyword>
<dbReference type="EMBL" id="CAJFCJ010000010">
    <property type="protein sequence ID" value="CAD5119483.1"/>
    <property type="molecule type" value="Genomic_DNA"/>
</dbReference>
<dbReference type="InterPro" id="IPR001873">
    <property type="entry name" value="ENaC"/>
</dbReference>
<keyword evidence="9 11" id="KW-0739">Sodium transport</keyword>
<dbReference type="Gene3D" id="2.60.470.10">
    <property type="entry name" value="Acid-sensing ion channels like domains"/>
    <property type="match status" value="1"/>
</dbReference>
<accession>A0A7I8VTB2</accession>
<dbReference type="PANTHER" id="PTHR11690:SF248">
    <property type="entry name" value="PICKPOCKET 17, ISOFORM A"/>
    <property type="match status" value="1"/>
</dbReference>
<evidence type="ECO:0000256" key="8">
    <source>
        <dbReference type="ARBA" id="ARBA00023136"/>
    </source>
</evidence>
<dbReference type="InterPro" id="IPR020903">
    <property type="entry name" value="ENaC_CS"/>
</dbReference>
<reference evidence="13 14" key="1">
    <citation type="submission" date="2020-08" db="EMBL/GenBank/DDBJ databases">
        <authorList>
            <person name="Hejnol A."/>
        </authorList>
    </citation>
    <scope>NUCLEOTIDE SEQUENCE [LARGE SCALE GENOMIC DNA]</scope>
</reference>
<dbReference type="PANTHER" id="PTHR11690">
    <property type="entry name" value="AMILORIDE-SENSITIVE SODIUM CHANNEL-RELATED"/>
    <property type="match status" value="1"/>
</dbReference>
<keyword evidence="2 11" id="KW-0813">Transport</keyword>
<keyword evidence="4 11" id="KW-0812">Transmembrane</keyword>
<evidence type="ECO:0000256" key="5">
    <source>
        <dbReference type="ARBA" id="ARBA00022989"/>
    </source>
</evidence>
<dbReference type="PROSITE" id="PS01206">
    <property type="entry name" value="ASC"/>
    <property type="match status" value="1"/>
</dbReference>
<dbReference type="PRINTS" id="PR01078">
    <property type="entry name" value="AMINACHANNEL"/>
</dbReference>
<evidence type="ECO:0000313" key="13">
    <source>
        <dbReference type="EMBL" id="CAD5119483.1"/>
    </source>
</evidence>
<evidence type="ECO:0000256" key="7">
    <source>
        <dbReference type="ARBA" id="ARBA00023065"/>
    </source>
</evidence>
<name>A0A7I8VTB2_9ANNE</name>
<keyword evidence="7 11" id="KW-0406">Ion transport</keyword>
<dbReference type="Gene3D" id="1.10.287.770">
    <property type="entry name" value="YojJ-like"/>
    <property type="match status" value="1"/>
</dbReference>
<sequence>MPKKIISVNKVGDVEQINMDNRREESKKKDIKKNFYWSVRIVKFLQEISVIGIKYTLMQTASLTRRCFWITLILFGVGFMIYQLQERISYYIKYDTTTRIRYRHDKFLRFPTVTICNENRMMKSLVAAEGQGIADSLYTLWPPHPDLKINTTVSDTNGTLSNNTIFDWGEKYREAAQPGKDAIVSCYFNLKKCSASDFITVATNMGYCFQFNSRSKNFIVRAAGDRNALTLTLNVMQEEYTLANAPSAGFRVLLHDPEDTPEMLENGIKLSPGNDFVIRIQREATTLLSKPYGDCNEDNSYRQSACMNKCLSKYVVKQCGCKGEEMLVDDSVPVCSPLNLPCNKVQSDLYYAKEIFKSCQCPTQCQFIKYDASTSYSIFSDFFKRLITNATHYTKTTLEGNFIQLNIYFSTMITRELKEKIAYSWLALMSDVGGAFGLILGSTFLTLFEFLDFLVVSISESLGTPTSKST</sequence>
<dbReference type="Proteomes" id="UP000549394">
    <property type="component" value="Unassembled WGS sequence"/>
</dbReference>
<evidence type="ECO:0000256" key="2">
    <source>
        <dbReference type="ARBA" id="ARBA00022448"/>
    </source>
</evidence>
<comment type="subcellular location">
    <subcellularLocation>
        <location evidence="1">Membrane</location>
        <topology evidence="1">Multi-pass membrane protein</topology>
    </subcellularLocation>
</comment>
<organism evidence="13 14">
    <name type="scientific">Dimorphilus gyrociliatus</name>
    <dbReference type="NCBI Taxonomy" id="2664684"/>
    <lineage>
        <taxon>Eukaryota</taxon>
        <taxon>Metazoa</taxon>
        <taxon>Spiralia</taxon>
        <taxon>Lophotrochozoa</taxon>
        <taxon>Annelida</taxon>
        <taxon>Polychaeta</taxon>
        <taxon>Polychaeta incertae sedis</taxon>
        <taxon>Dinophilidae</taxon>
        <taxon>Dimorphilus</taxon>
    </lineage>
</organism>
<keyword evidence="14" id="KW-1185">Reference proteome</keyword>
<evidence type="ECO:0000256" key="10">
    <source>
        <dbReference type="ARBA" id="ARBA00023303"/>
    </source>
</evidence>
<feature type="transmembrane region" description="Helical" evidence="12">
    <location>
        <begin position="63"/>
        <end position="84"/>
    </location>
</feature>
<gene>
    <name evidence="13" type="ORF">DGYR_LOCUS7719</name>
</gene>
<evidence type="ECO:0000256" key="12">
    <source>
        <dbReference type="SAM" id="Phobius"/>
    </source>
</evidence>
<dbReference type="OrthoDB" id="6502088at2759"/>
<dbReference type="AlphaFoldDB" id="A0A7I8VTB2"/>
<dbReference type="GO" id="GO:0015280">
    <property type="term" value="F:ligand-gated sodium channel activity"/>
    <property type="evidence" value="ECO:0007669"/>
    <property type="project" value="TreeGrafter"/>
</dbReference>
<evidence type="ECO:0000313" key="14">
    <source>
        <dbReference type="Proteomes" id="UP000549394"/>
    </source>
</evidence>
<keyword evidence="10 11" id="KW-0407">Ion channel</keyword>
<dbReference type="GO" id="GO:0005886">
    <property type="term" value="C:plasma membrane"/>
    <property type="evidence" value="ECO:0007669"/>
    <property type="project" value="TreeGrafter"/>
</dbReference>
<protein>
    <submittedName>
        <fullName evidence="13">DgyrCDS8090</fullName>
    </submittedName>
</protein>
<keyword evidence="5 12" id="KW-1133">Transmembrane helix</keyword>
<evidence type="ECO:0000256" key="11">
    <source>
        <dbReference type="RuleBase" id="RU000679"/>
    </source>
</evidence>
<evidence type="ECO:0000256" key="6">
    <source>
        <dbReference type="ARBA" id="ARBA00023053"/>
    </source>
</evidence>
<evidence type="ECO:0000256" key="3">
    <source>
        <dbReference type="ARBA" id="ARBA00022461"/>
    </source>
</evidence>
<comment type="similarity">
    <text evidence="11">Belongs to the amiloride-sensitive sodium channel (TC 1.A.6) family.</text>
</comment>
<keyword evidence="6" id="KW-0915">Sodium</keyword>
<evidence type="ECO:0000256" key="1">
    <source>
        <dbReference type="ARBA" id="ARBA00004141"/>
    </source>
</evidence>
<keyword evidence="8 12" id="KW-0472">Membrane</keyword>
<evidence type="ECO:0000256" key="9">
    <source>
        <dbReference type="ARBA" id="ARBA00023201"/>
    </source>
</evidence>
<proteinExistence type="inferred from homology"/>
<evidence type="ECO:0000256" key="4">
    <source>
        <dbReference type="ARBA" id="ARBA00022692"/>
    </source>
</evidence>